<accession>A0A2G9S6P3</accession>
<dbReference type="EMBL" id="KV925529">
    <property type="protein sequence ID" value="PIO35802.1"/>
    <property type="molecule type" value="Genomic_DNA"/>
</dbReference>
<proteinExistence type="predicted"/>
<protein>
    <submittedName>
        <fullName evidence="2">Uncharacterized protein</fullName>
    </submittedName>
</protein>
<evidence type="ECO:0000256" key="1">
    <source>
        <dbReference type="SAM" id="MobiDB-lite"/>
    </source>
</evidence>
<feature type="region of interest" description="Disordered" evidence="1">
    <location>
        <begin position="1"/>
        <end position="112"/>
    </location>
</feature>
<feature type="non-terminal residue" evidence="2">
    <location>
        <position position="1"/>
    </location>
</feature>
<name>A0A2G9S6P3_AQUCT</name>
<gene>
    <name evidence="2" type="ORF">AB205_0113640</name>
</gene>
<reference evidence="2" key="1">
    <citation type="submission" date="2017-08" db="EMBL/GenBank/DDBJ databases">
        <title>Assembly of the North American Bullfrog Genome.</title>
        <authorList>
            <person name="Warren R.L."/>
            <person name="Vandervalk B.P."/>
            <person name="Kucuk E."/>
            <person name="Birol I."/>
            <person name="Helbing C."/>
            <person name="Pandoh P."/>
            <person name="Behsaz B."/>
            <person name="Mohamadi H."/>
            <person name="Chu J."/>
            <person name="Jackman S."/>
            <person name="Hammond S.A."/>
            <person name="Veldhoen N."/>
            <person name="Kirk H."/>
            <person name="Zhao Y."/>
            <person name="Coope R."/>
            <person name="Pleasance S."/>
            <person name="Moore R."/>
            <person name="Holt R."/>
        </authorList>
    </citation>
    <scope>NUCLEOTIDE SEQUENCE</scope>
    <source>
        <strain evidence="2">Bruno</strain>
        <tissue evidence="2">Liver</tissue>
    </source>
</reference>
<feature type="compositionally biased region" description="Basic residues" evidence="1">
    <location>
        <begin position="1"/>
        <end position="17"/>
    </location>
</feature>
<organism evidence="2">
    <name type="scientific">Aquarana catesbeiana</name>
    <name type="common">American bullfrog</name>
    <name type="synonym">Rana catesbeiana</name>
    <dbReference type="NCBI Taxonomy" id="8400"/>
    <lineage>
        <taxon>Eukaryota</taxon>
        <taxon>Metazoa</taxon>
        <taxon>Chordata</taxon>
        <taxon>Craniata</taxon>
        <taxon>Vertebrata</taxon>
        <taxon>Euteleostomi</taxon>
        <taxon>Amphibia</taxon>
        <taxon>Batrachia</taxon>
        <taxon>Anura</taxon>
        <taxon>Neobatrachia</taxon>
        <taxon>Ranoidea</taxon>
        <taxon>Ranidae</taxon>
        <taxon>Aquarana</taxon>
    </lineage>
</organism>
<evidence type="ECO:0000313" key="2">
    <source>
        <dbReference type="EMBL" id="PIO35802.1"/>
    </source>
</evidence>
<feature type="compositionally biased region" description="Basic and acidic residues" evidence="1">
    <location>
        <begin position="44"/>
        <end position="54"/>
    </location>
</feature>
<dbReference type="AlphaFoldDB" id="A0A2G9S6P3"/>
<sequence>GTNWGKKYRKRSRKRARNVADEHGTSGAPKKRNCRQPLSSSQHEPTKEKAKPDNSNKTGSEPADESTKLSNGDGEDGKLSGMATQVTIKTEPIEESSGSTAPPAKPANCGNRRKSKLIPRVCDFDDLDAQFGIKEEEEEETICPKAKVIFFNCVNCFD</sequence>